<reference evidence="1 2" key="1">
    <citation type="journal article" date="2015" name="Stand. Genomic Sci.">
        <title>Genomic Encyclopedia of Bacterial and Archaeal Type Strains, Phase III: the genomes of soil and plant-associated and newly described type strains.</title>
        <authorList>
            <person name="Whitman W.B."/>
            <person name="Woyke T."/>
            <person name="Klenk H.P."/>
            <person name="Zhou Y."/>
            <person name="Lilburn T.G."/>
            <person name="Beck B.J."/>
            <person name="De Vos P."/>
            <person name="Vandamme P."/>
            <person name="Eisen J.A."/>
            <person name="Garrity G."/>
            <person name="Hugenholtz P."/>
            <person name="Kyrpides N.C."/>
        </authorList>
    </citation>
    <scope>NUCLEOTIDE SEQUENCE [LARGE SCALE GENOMIC DNA]</scope>
    <source>
        <strain evidence="1 2">VKM Ac-2596</strain>
    </source>
</reference>
<dbReference type="EMBL" id="SLWP01000004">
    <property type="protein sequence ID" value="TCO37550.1"/>
    <property type="molecule type" value="Genomic_DNA"/>
</dbReference>
<protein>
    <submittedName>
        <fullName evidence="1">NADPH:quinone reductase-like Zn-dependent oxidoreductase</fullName>
    </submittedName>
</protein>
<organism evidence="1 2">
    <name type="scientific">Rathayibacter tanaceti</name>
    <dbReference type="NCBI Taxonomy" id="1671680"/>
    <lineage>
        <taxon>Bacteria</taxon>
        <taxon>Bacillati</taxon>
        <taxon>Actinomycetota</taxon>
        <taxon>Actinomycetes</taxon>
        <taxon>Micrococcales</taxon>
        <taxon>Microbacteriaceae</taxon>
        <taxon>Rathayibacter</taxon>
    </lineage>
</organism>
<sequence>MVVAMQAEGFDGPEALRAVEVDPGEPGAGRVRIAVRAAGVNPADAKTLRGVFGRGRLPVRPGSEVSGVVTAVGEGAEGPLGPLRVGDEVVAFRVSGGYAAELVAPASAVLPKPSGLGWEAAAGLLLAGTTAAHLVEATRVASGETVLVHGASGAVGTLAVQLARSRGARVLGTTSERGEAVVRRLGAEPLRYGPGLEGRVREAAPEGVDAALDTAGTAEALDVSVALVAERSRVATVAGFEHAARLEGVLLLGGGAGADPGTALRDAARPGLLELAGRGELEVVLGPSFPLREAAAALALVESGRAGGKVVLLP</sequence>
<evidence type="ECO:0000313" key="2">
    <source>
        <dbReference type="Proteomes" id="UP000295366"/>
    </source>
</evidence>
<comment type="caution">
    <text evidence="1">The sequence shown here is derived from an EMBL/GenBank/DDBJ whole genome shotgun (WGS) entry which is preliminary data.</text>
</comment>
<dbReference type="Proteomes" id="UP000295366">
    <property type="component" value="Unassembled WGS sequence"/>
</dbReference>
<accession>A0ACD2XKM1</accession>
<proteinExistence type="predicted"/>
<gene>
    <name evidence="1" type="ORF">EV639_104219</name>
</gene>
<evidence type="ECO:0000313" key="1">
    <source>
        <dbReference type="EMBL" id="TCO37550.1"/>
    </source>
</evidence>
<keyword evidence="2" id="KW-1185">Reference proteome</keyword>
<name>A0ACD2XKM1_9MICO</name>